<feature type="compositionally biased region" description="Polar residues" evidence="2">
    <location>
        <begin position="659"/>
        <end position="669"/>
    </location>
</feature>
<feature type="region of interest" description="Disordered" evidence="2">
    <location>
        <begin position="610"/>
        <end position="694"/>
    </location>
</feature>
<dbReference type="EMBL" id="CP111015">
    <property type="protein sequence ID" value="WAR01215.1"/>
    <property type="molecule type" value="Genomic_DNA"/>
</dbReference>
<evidence type="ECO:0000313" key="5">
    <source>
        <dbReference type="Proteomes" id="UP001164746"/>
    </source>
</evidence>
<name>A0ABY7DUT3_MYAAR</name>
<organism evidence="4 5">
    <name type="scientific">Mya arenaria</name>
    <name type="common">Soft-shell clam</name>
    <dbReference type="NCBI Taxonomy" id="6604"/>
    <lineage>
        <taxon>Eukaryota</taxon>
        <taxon>Metazoa</taxon>
        <taxon>Spiralia</taxon>
        <taxon>Lophotrochozoa</taxon>
        <taxon>Mollusca</taxon>
        <taxon>Bivalvia</taxon>
        <taxon>Autobranchia</taxon>
        <taxon>Heteroconchia</taxon>
        <taxon>Euheterodonta</taxon>
        <taxon>Imparidentia</taxon>
        <taxon>Neoheterodontei</taxon>
        <taxon>Myida</taxon>
        <taxon>Myoidea</taxon>
        <taxon>Myidae</taxon>
        <taxon>Mya</taxon>
    </lineage>
</organism>
<protein>
    <recommendedName>
        <fullName evidence="3">Ubiquitin-like domain-containing protein</fullName>
    </recommendedName>
</protein>
<proteinExistence type="predicted"/>
<gene>
    <name evidence="4" type="ORF">MAR_007773</name>
</gene>
<keyword evidence="5" id="KW-1185">Reference proteome</keyword>
<dbReference type="PROSITE" id="PS50053">
    <property type="entry name" value="UBIQUITIN_2"/>
    <property type="match status" value="1"/>
</dbReference>
<feature type="compositionally biased region" description="Basic and acidic residues" evidence="2">
    <location>
        <begin position="628"/>
        <end position="648"/>
    </location>
</feature>
<evidence type="ECO:0000256" key="2">
    <source>
        <dbReference type="SAM" id="MobiDB-lite"/>
    </source>
</evidence>
<dbReference type="Proteomes" id="UP001164746">
    <property type="component" value="Chromosome 4"/>
</dbReference>
<keyword evidence="1" id="KW-0175">Coiled coil</keyword>
<dbReference type="SUPFAM" id="SSF54236">
    <property type="entry name" value="Ubiquitin-like"/>
    <property type="match status" value="1"/>
</dbReference>
<sequence length="706" mass="79824">IFTFQAAYSGSIDVIVKTPSAGQLYVRLEVSDNVSHVKRFVKSRLGIEENDQLLIDLYSDKPVGADVELQQCGNGRFCSFYVATDRQCLREADLEDQEHKLMYCLVTGSEKLSTLLSIARENIRTEPIIDLSTNTNKCILELDWCKGETHMRTIIRLESESEIMDARQMRGALIHVNTVFQRVKQHVTTLNTDLRLINLISEKARLCSEMIGKCNEDIERLRTKAAEVDKLHIHQKLYAKELQQKVQIMFDNASSCRNEGDRVASEKVMSVRKETEGFLLKLIETIQNHAENIVTTKSLLAGATTNENMNFRRERQSTNANTVIKNGNDCNKYCRETHGSYERQLSSLQTTLYEVEKRHRKIDEELKSLHQAYNNLRELETRLSNRRAELITISENPLKYLWNVVVTTAAIVLIPFTAGLSLALLGLIGAIDWNNLDSVSNGLKEVRRHQLENEEMRKAINDEMDRLNTERKMLKEKTKQSSENMEKLRTSIGVLPKISSGVGRVNDSVGDVVQTFKGDGRLVDPSPDMDMYISDPGLQYGSAYDAELQVLKTKAANLKSSLENMRTAGKLLDRIQSVFSEKNELLEDITTMYTEVLSMLVDLDNSQHCTDFAPESKNEAGNENDDETSQKEVADDMQTHMDGEEQHDTTTIPPGAEGNSLSTAGSESTEGSDEPQDHVGDDQDDQQKKQRIKEKLNVYINAVLDL</sequence>
<feature type="coiled-coil region" evidence="1">
    <location>
        <begin position="359"/>
        <end position="389"/>
    </location>
</feature>
<reference evidence="4" key="1">
    <citation type="submission" date="2022-11" db="EMBL/GenBank/DDBJ databases">
        <title>Centuries of genome instability and evolution in soft-shell clam transmissible cancer (bioRxiv).</title>
        <authorList>
            <person name="Hart S.F.M."/>
            <person name="Yonemitsu M.A."/>
            <person name="Giersch R.M."/>
            <person name="Beal B.F."/>
            <person name="Arriagada G."/>
            <person name="Davis B.W."/>
            <person name="Ostrander E.A."/>
            <person name="Goff S.P."/>
            <person name="Metzger M.J."/>
        </authorList>
    </citation>
    <scope>NUCLEOTIDE SEQUENCE</scope>
    <source>
        <strain evidence="4">MELC-2E11</strain>
        <tissue evidence="4">Siphon/mantle</tissue>
    </source>
</reference>
<dbReference type="InterPro" id="IPR000626">
    <property type="entry name" value="Ubiquitin-like_dom"/>
</dbReference>
<feature type="non-terminal residue" evidence="4">
    <location>
        <position position="1"/>
    </location>
</feature>
<feature type="domain" description="Ubiquitin-like" evidence="3">
    <location>
        <begin position="12"/>
        <end position="73"/>
    </location>
</feature>
<evidence type="ECO:0000259" key="3">
    <source>
        <dbReference type="PROSITE" id="PS50053"/>
    </source>
</evidence>
<accession>A0ABY7DUT3</accession>
<feature type="coiled-coil region" evidence="1">
    <location>
        <begin position="446"/>
        <end position="484"/>
    </location>
</feature>
<feature type="compositionally biased region" description="Basic and acidic residues" evidence="2">
    <location>
        <begin position="675"/>
        <end position="694"/>
    </location>
</feature>
<evidence type="ECO:0000256" key="1">
    <source>
        <dbReference type="SAM" id="Coils"/>
    </source>
</evidence>
<evidence type="ECO:0000313" key="4">
    <source>
        <dbReference type="EMBL" id="WAR01215.1"/>
    </source>
</evidence>
<dbReference type="InterPro" id="IPR029071">
    <property type="entry name" value="Ubiquitin-like_domsf"/>
</dbReference>